<dbReference type="Proteomes" id="UP000660262">
    <property type="component" value="Unassembled WGS sequence"/>
</dbReference>
<evidence type="ECO:0000313" key="2">
    <source>
        <dbReference type="EMBL" id="GHP11133.1"/>
    </source>
</evidence>
<dbReference type="PROSITE" id="PS50096">
    <property type="entry name" value="IQ"/>
    <property type="match status" value="3"/>
</dbReference>
<reference evidence="2" key="1">
    <citation type="submission" date="2020-10" db="EMBL/GenBank/DDBJ databases">
        <title>Unveiling of a novel bifunctional photoreceptor, Dualchrome1, isolated from a cosmopolitan green alga.</title>
        <authorList>
            <person name="Suzuki S."/>
            <person name="Kawachi M."/>
        </authorList>
    </citation>
    <scope>NUCLEOTIDE SEQUENCE</scope>
    <source>
        <strain evidence="2">NIES 2893</strain>
    </source>
</reference>
<proteinExistence type="predicted"/>
<dbReference type="CDD" id="cd23767">
    <property type="entry name" value="IQCD"/>
    <property type="match status" value="1"/>
</dbReference>
<protein>
    <submittedName>
        <fullName evidence="2">Uncharacterized protein</fullName>
    </submittedName>
</protein>
<feature type="signal peptide" evidence="1">
    <location>
        <begin position="1"/>
        <end position="20"/>
    </location>
</feature>
<dbReference type="OrthoDB" id="190375at2759"/>
<sequence>MAKLAHLALLVPPLLDNVLSVLDFAESKRPFETSSAARIQALFRAHKIRKGLRSLLRATVHVQRLWRGYLGRRRFDTYRAHADEALRKVYFTAAATEIQRIYRGHLSRVHIHSFYARKAYLQAVASRSDDVNRANESTLHEQLVKLEHEQAAAATAAFRKTIQGMHHLVSTHSCAGIYNSPFSAVVGGKPSVAGRPLEDHLRETTKDAKGAHKPVIQRSTNSLGSTKMTIRASEPYLDERDRRMRTEQASSALRMSKSPFFTAVKQRPVSRQPTLNASEPFHGAFSAADRRREEKAMRAGEEFVEPEQLEVDFSNAPSNFHTAIKRQHLFEETLV</sequence>
<keyword evidence="1" id="KW-0732">Signal</keyword>
<dbReference type="Pfam" id="PF00612">
    <property type="entry name" value="IQ"/>
    <property type="match status" value="3"/>
</dbReference>
<evidence type="ECO:0000256" key="1">
    <source>
        <dbReference type="SAM" id="SignalP"/>
    </source>
</evidence>
<organism evidence="2 3">
    <name type="scientific">Pycnococcus provasolii</name>
    <dbReference type="NCBI Taxonomy" id="41880"/>
    <lineage>
        <taxon>Eukaryota</taxon>
        <taxon>Viridiplantae</taxon>
        <taxon>Chlorophyta</taxon>
        <taxon>Pseudoscourfieldiophyceae</taxon>
        <taxon>Pseudoscourfieldiales</taxon>
        <taxon>Pycnococcaceae</taxon>
        <taxon>Pycnococcus</taxon>
    </lineage>
</organism>
<feature type="chain" id="PRO_5032782412" evidence="1">
    <location>
        <begin position="21"/>
        <end position="335"/>
    </location>
</feature>
<dbReference type="Gene3D" id="1.20.5.190">
    <property type="match status" value="1"/>
</dbReference>
<dbReference type="EMBL" id="BNJQ01000033">
    <property type="protein sequence ID" value="GHP11133.1"/>
    <property type="molecule type" value="Genomic_DNA"/>
</dbReference>
<name>A0A830HWJ9_9CHLO</name>
<dbReference type="AlphaFoldDB" id="A0A830HWJ9"/>
<evidence type="ECO:0000313" key="3">
    <source>
        <dbReference type="Proteomes" id="UP000660262"/>
    </source>
</evidence>
<dbReference type="InterPro" id="IPR000048">
    <property type="entry name" value="IQ_motif_EF-hand-BS"/>
</dbReference>
<comment type="caution">
    <text evidence="2">The sequence shown here is derived from an EMBL/GenBank/DDBJ whole genome shotgun (WGS) entry which is preliminary data.</text>
</comment>
<dbReference type="SMART" id="SM00015">
    <property type="entry name" value="IQ"/>
    <property type="match status" value="3"/>
</dbReference>
<keyword evidence="3" id="KW-1185">Reference proteome</keyword>
<gene>
    <name evidence="2" type="ORF">PPROV_000986300</name>
</gene>
<accession>A0A830HWJ9</accession>